<reference evidence="2" key="1">
    <citation type="submission" date="2021-01" db="EMBL/GenBank/DDBJ databases">
        <title>Whole genome shotgun sequence of Rhizocola hellebori NBRC 109834.</title>
        <authorList>
            <person name="Komaki H."/>
            <person name="Tamura T."/>
        </authorList>
    </citation>
    <scope>NUCLEOTIDE SEQUENCE</scope>
    <source>
        <strain evidence="2">NBRC 109834</strain>
    </source>
</reference>
<dbReference type="Gene3D" id="3.40.50.300">
    <property type="entry name" value="P-loop containing nucleotide triphosphate hydrolases"/>
    <property type="match status" value="1"/>
</dbReference>
<dbReference type="InterPro" id="IPR035994">
    <property type="entry name" value="Nucleoside_phosphorylase_sf"/>
</dbReference>
<dbReference type="Pfam" id="PF01048">
    <property type="entry name" value="PNP_UDP_1"/>
    <property type="match status" value="1"/>
</dbReference>
<dbReference type="SUPFAM" id="SSF53167">
    <property type="entry name" value="Purine and uridine phosphorylases"/>
    <property type="match status" value="1"/>
</dbReference>
<name>A0A8J3Q8C1_9ACTN</name>
<evidence type="ECO:0000313" key="3">
    <source>
        <dbReference type="Proteomes" id="UP000612899"/>
    </source>
</evidence>
<dbReference type="InterPro" id="IPR000845">
    <property type="entry name" value="Nucleoside_phosphorylase_d"/>
</dbReference>
<dbReference type="GO" id="GO:0008782">
    <property type="term" value="F:adenosylhomocysteine nucleosidase activity"/>
    <property type="evidence" value="ECO:0007669"/>
    <property type="project" value="TreeGrafter"/>
</dbReference>
<dbReference type="Gene3D" id="3.40.50.1580">
    <property type="entry name" value="Nucleoside phosphorylase domain"/>
    <property type="match status" value="1"/>
</dbReference>
<accession>A0A8J3Q8C1</accession>
<dbReference type="SUPFAM" id="SSF52540">
    <property type="entry name" value="P-loop containing nucleoside triphosphate hydrolases"/>
    <property type="match status" value="1"/>
</dbReference>
<dbReference type="GO" id="GO:0009116">
    <property type="term" value="P:nucleoside metabolic process"/>
    <property type="evidence" value="ECO:0007669"/>
    <property type="project" value="InterPro"/>
</dbReference>
<dbReference type="RefSeq" id="WP_203909574.1">
    <property type="nucleotide sequence ID" value="NZ_BONY01000021.1"/>
</dbReference>
<keyword evidence="3" id="KW-1185">Reference proteome</keyword>
<sequence>MVDVTAEEVLSGQEVDVVVLTALAEEKAAVLAVVGVANCRVIRRAGEDVHVASVGTLRMAVASLHGMGNVGASATARGVIEVWRPRFLVLVGIAAGIRGYAEDLRLGDVLVADQVVGFELARITRDGLQRRYQSFPAHFDLLAAARSVAASEWTSKIATPRPDASVGPGVPGVHVGTVLSGEKVFADGATVRELGRVWPTAVGVEMEGLGVAIAAHRSGCSFLLVKGISDFADADKNDGWRQYAAEAAARFAVAVLQRRPTTRAHVSWVRPRQLPRDATGFTGRAAELERLLAIASDARPGYLASGTGATVVISAIDGMAGIGKTALAVHAAHQTAGHFPDGQLFIDLHGFTVGVNPLEPAEALDRLLRDVGVSGDRIPAGLDERAALWRTMVAGRRMLIVLDNAATETQVRPLLPGAAGCLVLATSRRRLTSLEATSVMSLDTLPDPDAALLFVKVADRTELTTDMPEVMEVVRLCGRMPLAIRIAAARLRHRPAWTPTDLLARLRIQNELLAALDDGQRSVYATLDLSYQHLAADAQRLYRLAGLLPGTDMDPYAASALIGSTQDQAQRLLDKLVDDHLLAEPNPGRYRFHDLLRAHAADIATREESPVQQRAALNRLLDYYRHAAAVAMDVAYPYERQRRPTVPPASTCIPNCLNQTSP</sequence>
<dbReference type="AlphaFoldDB" id="A0A8J3Q8C1"/>
<gene>
    <name evidence="2" type="ORF">Rhe02_37980</name>
</gene>
<comment type="caution">
    <text evidence="2">The sequence shown here is derived from an EMBL/GenBank/DDBJ whole genome shotgun (WGS) entry which is preliminary data.</text>
</comment>
<proteinExistence type="predicted"/>
<dbReference type="GO" id="GO:0043531">
    <property type="term" value="F:ADP binding"/>
    <property type="evidence" value="ECO:0007669"/>
    <property type="project" value="InterPro"/>
</dbReference>
<dbReference type="GO" id="GO:0005829">
    <property type="term" value="C:cytosol"/>
    <property type="evidence" value="ECO:0007669"/>
    <property type="project" value="TreeGrafter"/>
</dbReference>
<feature type="domain" description="Nucleoside phosphorylase" evidence="1">
    <location>
        <begin position="17"/>
        <end position="256"/>
    </location>
</feature>
<protein>
    <recommendedName>
        <fullName evidence="1">Nucleoside phosphorylase domain-containing protein</fullName>
    </recommendedName>
</protein>
<dbReference type="GO" id="GO:0008930">
    <property type="term" value="F:methylthioadenosine nucleosidase activity"/>
    <property type="evidence" value="ECO:0007669"/>
    <property type="project" value="TreeGrafter"/>
</dbReference>
<organism evidence="2 3">
    <name type="scientific">Rhizocola hellebori</name>
    <dbReference type="NCBI Taxonomy" id="1392758"/>
    <lineage>
        <taxon>Bacteria</taxon>
        <taxon>Bacillati</taxon>
        <taxon>Actinomycetota</taxon>
        <taxon>Actinomycetes</taxon>
        <taxon>Micromonosporales</taxon>
        <taxon>Micromonosporaceae</taxon>
        <taxon>Rhizocola</taxon>
    </lineage>
</organism>
<dbReference type="InterPro" id="IPR027417">
    <property type="entry name" value="P-loop_NTPase"/>
</dbReference>
<dbReference type="PRINTS" id="PR00364">
    <property type="entry name" value="DISEASERSIST"/>
</dbReference>
<dbReference type="EMBL" id="BONY01000021">
    <property type="protein sequence ID" value="GIH05731.1"/>
    <property type="molecule type" value="Genomic_DNA"/>
</dbReference>
<evidence type="ECO:0000259" key="1">
    <source>
        <dbReference type="Pfam" id="PF01048"/>
    </source>
</evidence>
<dbReference type="PANTHER" id="PTHR46832">
    <property type="entry name" value="5'-METHYLTHIOADENOSINE/S-ADENOSYLHOMOCYSTEINE NUCLEOSIDASE"/>
    <property type="match status" value="1"/>
</dbReference>
<dbReference type="Proteomes" id="UP000612899">
    <property type="component" value="Unassembled WGS sequence"/>
</dbReference>
<dbReference type="PANTHER" id="PTHR46832:SF1">
    <property type="entry name" value="5'-METHYLTHIOADENOSINE_S-ADENOSYLHOMOCYSTEINE NUCLEOSIDASE"/>
    <property type="match status" value="1"/>
</dbReference>
<evidence type="ECO:0000313" key="2">
    <source>
        <dbReference type="EMBL" id="GIH05731.1"/>
    </source>
</evidence>
<dbReference type="GO" id="GO:0019284">
    <property type="term" value="P:L-methionine salvage from S-adenosylmethionine"/>
    <property type="evidence" value="ECO:0007669"/>
    <property type="project" value="TreeGrafter"/>
</dbReference>